<dbReference type="Pfam" id="PF11887">
    <property type="entry name" value="Mce4_CUP1"/>
    <property type="match status" value="1"/>
</dbReference>
<dbReference type="PANTHER" id="PTHR33371:SF18">
    <property type="entry name" value="MCE-FAMILY PROTEIN MCE3C"/>
    <property type="match status" value="1"/>
</dbReference>
<dbReference type="Pfam" id="PF02470">
    <property type="entry name" value="MlaD"/>
    <property type="match status" value="1"/>
</dbReference>
<dbReference type="SUPFAM" id="SSF58100">
    <property type="entry name" value="Bacterial hemolysins"/>
    <property type="match status" value="1"/>
</dbReference>
<reference evidence="3 4" key="1">
    <citation type="submission" date="2018-11" db="EMBL/GenBank/DDBJ databases">
        <authorList>
            <person name="Li F."/>
        </authorList>
    </citation>
    <scope>NUCLEOTIDE SEQUENCE [LARGE SCALE GENOMIC DNA]</scope>
    <source>
        <strain evidence="3 4">KIS18-7</strain>
    </source>
</reference>
<dbReference type="AlphaFoldDB" id="A0A3N0DX84"/>
<dbReference type="PRINTS" id="PR01782">
    <property type="entry name" value="MCEVIRFACTOR"/>
</dbReference>
<evidence type="ECO:0000313" key="4">
    <source>
        <dbReference type="Proteomes" id="UP000277094"/>
    </source>
</evidence>
<dbReference type="Proteomes" id="UP000277094">
    <property type="component" value="Unassembled WGS sequence"/>
</dbReference>
<feature type="domain" description="Mce/MlaD" evidence="1">
    <location>
        <begin position="39"/>
        <end position="112"/>
    </location>
</feature>
<dbReference type="OrthoDB" id="5241191at2"/>
<name>A0A3N0DX84_9ACTN</name>
<gene>
    <name evidence="3" type="ORF">EFL95_14820</name>
</gene>
<evidence type="ECO:0000313" key="3">
    <source>
        <dbReference type="EMBL" id="RNL80171.1"/>
    </source>
</evidence>
<dbReference type="InterPro" id="IPR003399">
    <property type="entry name" value="Mce/MlaD"/>
</dbReference>
<dbReference type="InterPro" id="IPR052336">
    <property type="entry name" value="MlaD_Phospholipid_Transporter"/>
</dbReference>
<dbReference type="GO" id="GO:0005576">
    <property type="term" value="C:extracellular region"/>
    <property type="evidence" value="ECO:0007669"/>
    <property type="project" value="TreeGrafter"/>
</dbReference>
<dbReference type="PANTHER" id="PTHR33371">
    <property type="entry name" value="INTERMEMBRANE PHOSPHOLIPID TRANSPORT SYSTEM BINDING PROTEIN MLAD-RELATED"/>
    <property type="match status" value="1"/>
</dbReference>
<dbReference type="EMBL" id="RJSG01000002">
    <property type="protein sequence ID" value="RNL80171.1"/>
    <property type="molecule type" value="Genomic_DNA"/>
</dbReference>
<dbReference type="NCBIfam" id="TIGR00996">
    <property type="entry name" value="Mtu_fam_mce"/>
    <property type="match status" value="1"/>
</dbReference>
<organism evidence="3 4">
    <name type="scientific">Nocardioides marmorisolisilvae</name>
    <dbReference type="NCBI Taxonomy" id="1542737"/>
    <lineage>
        <taxon>Bacteria</taxon>
        <taxon>Bacillati</taxon>
        <taxon>Actinomycetota</taxon>
        <taxon>Actinomycetes</taxon>
        <taxon>Propionibacteriales</taxon>
        <taxon>Nocardioidaceae</taxon>
        <taxon>Nocardioides</taxon>
    </lineage>
</organism>
<keyword evidence="4" id="KW-1185">Reference proteome</keyword>
<protein>
    <submittedName>
        <fullName evidence="3">MCE family protein</fullName>
    </submittedName>
</protein>
<evidence type="ECO:0000259" key="2">
    <source>
        <dbReference type="Pfam" id="PF11887"/>
    </source>
</evidence>
<comment type="caution">
    <text evidence="3">The sequence shown here is derived from an EMBL/GenBank/DDBJ whole genome shotgun (WGS) entry which is preliminary data.</text>
</comment>
<proteinExistence type="predicted"/>
<evidence type="ECO:0000259" key="1">
    <source>
        <dbReference type="Pfam" id="PF02470"/>
    </source>
</evidence>
<sequence length="325" mass="34621">MRSFQSRPPIPIAIIGSVLLGVLLVAAYNVGNLPLIGKGKVYRAEFSNAAGLRHGDPAKIAGVIVGHVDQVKLKGKHVEVTFDTGGAWIGDTSHASVQLNTLLGQRYLAIVPTGSKKLDPDVAIPLDRTETPYEIVPTLNKLSETLGDIDVQKLRAAFDAVSDTFSGTPQHVRGALTGLSRLSRTVATRDAELQQMLQRANAVATTIGDRDAQVAALVTDLDPLLSELQKRRDAIHGLLVGAQVLATQLDGLVADNDQTLRPALDQLAQVAGVLEKNQQNLEAGIKVLAPYTHLFSNTVGVGRWFDAYVCGMVPLSFGGVNEKGC</sequence>
<accession>A0A3N0DX84</accession>
<feature type="domain" description="Mammalian cell entry C-terminal" evidence="2">
    <location>
        <begin position="116"/>
        <end position="301"/>
    </location>
</feature>
<dbReference type="RefSeq" id="WP_123234673.1">
    <property type="nucleotide sequence ID" value="NZ_RJSG01000002.1"/>
</dbReference>
<dbReference type="InterPro" id="IPR005693">
    <property type="entry name" value="Mce"/>
</dbReference>
<dbReference type="InterPro" id="IPR024516">
    <property type="entry name" value="Mce_C"/>
</dbReference>